<evidence type="ECO:0000256" key="2">
    <source>
        <dbReference type="ARBA" id="ARBA00004651"/>
    </source>
</evidence>
<dbReference type="PANTHER" id="PTHR45528">
    <property type="entry name" value="SENSOR HISTIDINE KINASE CPXA"/>
    <property type="match status" value="1"/>
</dbReference>
<keyword evidence="8" id="KW-0418">Kinase</keyword>
<comment type="subcellular location">
    <subcellularLocation>
        <location evidence="2">Cell membrane</location>
        <topology evidence="2">Multi-pass membrane protein</topology>
    </subcellularLocation>
</comment>
<dbReference type="SMART" id="SM00304">
    <property type="entry name" value="HAMP"/>
    <property type="match status" value="1"/>
</dbReference>
<name>A0ABX1TK54_9GAMM</name>
<feature type="transmembrane region" description="Helical" evidence="12">
    <location>
        <begin position="91"/>
        <end position="112"/>
    </location>
</feature>
<dbReference type="SUPFAM" id="SSF158472">
    <property type="entry name" value="HAMP domain-like"/>
    <property type="match status" value="1"/>
</dbReference>
<keyword evidence="11 12" id="KW-0472">Membrane</keyword>
<feature type="domain" description="HAMP" evidence="13">
    <location>
        <begin position="114"/>
        <end position="167"/>
    </location>
</feature>
<dbReference type="Pfam" id="PF11845">
    <property type="entry name" value="Tll0287-like"/>
    <property type="match status" value="1"/>
</dbReference>
<evidence type="ECO:0000256" key="1">
    <source>
        <dbReference type="ARBA" id="ARBA00000085"/>
    </source>
</evidence>
<dbReference type="PANTHER" id="PTHR45528:SF1">
    <property type="entry name" value="SENSOR HISTIDINE KINASE CPXA"/>
    <property type="match status" value="1"/>
</dbReference>
<keyword evidence="4" id="KW-1003">Cell membrane</keyword>
<dbReference type="EC" id="2.7.13.3" evidence="3"/>
<evidence type="ECO:0000256" key="4">
    <source>
        <dbReference type="ARBA" id="ARBA00022475"/>
    </source>
</evidence>
<gene>
    <name evidence="14" type="ORF">E4P82_03535</name>
</gene>
<dbReference type="Proteomes" id="UP000760480">
    <property type="component" value="Unassembled WGS sequence"/>
</dbReference>
<keyword evidence="12" id="KW-1133">Transmembrane helix</keyword>
<dbReference type="Pfam" id="PF00672">
    <property type="entry name" value="HAMP"/>
    <property type="match status" value="1"/>
</dbReference>
<dbReference type="InterPro" id="IPR021796">
    <property type="entry name" value="Tll0287-like_dom"/>
</dbReference>
<evidence type="ECO:0000313" key="14">
    <source>
        <dbReference type="EMBL" id="NMQ18351.1"/>
    </source>
</evidence>
<dbReference type="RefSeq" id="WP_169247608.1">
    <property type="nucleotide sequence ID" value="NZ_SPMZ01000011.1"/>
</dbReference>
<evidence type="ECO:0000256" key="3">
    <source>
        <dbReference type="ARBA" id="ARBA00012438"/>
    </source>
</evidence>
<dbReference type="CDD" id="cd06225">
    <property type="entry name" value="HAMP"/>
    <property type="match status" value="1"/>
</dbReference>
<keyword evidence="12" id="KW-0812">Transmembrane</keyword>
<evidence type="ECO:0000259" key="13">
    <source>
        <dbReference type="PROSITE" id="PS50885"/>
    </source>
</evidence>
<keyword evidence="5" id="KW-0597">Phosphoprotein</keyword>
<accession>A0ABX1TK54</accession>
<protein>
    <recommendedName>
        <fullName evidence="3">histidine kinase</fullName>
        <ecNumber evidence="3">2.7.13.3</ecNumber>
    </recommendedName>
</protein>
<evidence type="ECO:0000256" key="12">
    <source>
        <dbReference type="SAM" id="Phobius"/>
    </source>
</evidence>
<evidence type="ECO:0000256" key="9">
    <source>
        <dbReference type="ARBA" id="ARBA00022840"/>
    </source>
</evidence>
<evidence type="ECO:0000256" key="8">
    <source>
        <dbReference type="ARBA" id="ARBA00022777"/>
    </source>
</evidence>
<comment type="catalytic activity">
    <reaction evidence="1">
        <text>ATP + protein L-histidine = ADP + protein N-phospho-L-histidine.</text>
        <dbReference type="EC" id="2.7.13.3"/>
    </reaction>
</comment>
<evidence type="ECO:0000313" key="15">
    <source>
        <dbReference type="Proteomes" id="UP000760480"/>
    </source>
</evidence>
<keyword evidence="9" id="KW-0067">ATP-binding</keyword>
<evidence type="ECO:0000256" key="11">
    <source>
        <dbReference type="ARBA" id="ARBA00023136"/>
    </source>
</evidence>
<organism evidence="14 15">
    <name type="scientific">Candidatus Competibacter phosphatis</name>
    <dbReference type="NCBI Taxonomy" id="221280"/>
    <lineage>
        <taxon>Bacteria</taxon>
        <taxon>Pseudomonadati</taxon>
        <taxon>Pseudomonadota</taxon>
        <taxon>Gammaproteobacteria</taxon>
        <taxon>Candidatus Competibacteraceae</taxon>
        <taxon>Candidatus Competibacter</taxon>
    </lineage>
</organism>
<dbReference type="Gene3D" id="6.10.340.10">
    <property type="match status" value="1"/>
</dbReference>
<dbReference type="PROSITE" id="PS50885">
    <property type="entry name" value="HAMP"/>
    <property type="match status" value="1"/>
</dbReference>
<evidence type="ECO:0000256" key="7">
    <source>
        <dbReference type="ARBA" id="ARBA00022741"/>
    </source>
</evidence>
<evidence type="ECO:0000256" key="5">
    <source>
        <dbReference type="ARBA" id="ARBA00022553"/>
    </source>
</evidence>
<evidence type="ECO:0000256" key="6">
    <source>
        <dbReference type="ARBA" id="ARBA00022679"/>
    </source>
</evidence>
<keyword evidence="15" id="KW-1185">Reference proteome</keyword>
<dbReference type="InterPro" id="IPR003660">
    <property type="entry name" value="HAMP_dom"/>
</dbReference>
<keyword evidence="10" id="KW-0902">Two-component regulatory system</keyword>
<keyword evidence="7" id="KW-0547">Nucleotide-binding</keyword>
<keyword evidence="6" id="KW-0808">Transferase</keyword>
<proteinExistence type="predicted"/>
<comment type="caution">
    <text evidence="14">The sequence shown here is derived from an EMBL/GenBank/DDBJ whole genome shotgun (WGS) entry which is preliminary data.</text>
</comment>
<reference evidence="14 15" key="1">
    <citation type="submission" date="2019-03" db="EMBL/GenBank/DDBJ databases">
        <title>Metabolic reconstructions from genomes of highly enriched 'Candidatus Accumulibacter' and 'Candidatus Competibacter' bioreactor populations.</title>
        <authorList>
            <person name="Annavajhala M.K."/>
            <person name="Welles L."/>
            <person name="Abbas B."/>
            <person name="Sorokin D."/>
            <person name="Park H."/>
            <person name="Van Loosdrecht M."/>
            <person name="Chandran K."/>
        </authorList>
    </citation>
    <scope>NUCLEOTIDE SEQUENCE [LARGE SCALE GENOMIC DNA]</scope>
    <source>
        <strain evidence="14 15">SBR_G</strain>
    </source>
</reference>
<evidence type="ECO:0000256" key="10">
    <source>
        <dbReference type="ARBA" id="ARBA00023012"/>
    </source>
</evidence>
<dbReference type="InterPro" id="IPR050398">
    <property type="entry name" value="HssS/ArlS-like"/>
</dbReference>
<dbReference type="EMBL" id="SPMZ01000011">
    <property type="protein sequence ID" value="NMQ18351.1"/>
    <property type="molecule type" value="Genomic_DNA"/>
</dbReference>
<sequence length="196" mass="21264">MLDKFRNNENLKEITETGLIKGRQFLFSARPSAAKQECMSCHGDPGKAPLPVTSKYGTASGYNYKPNSIVGTIGVGVPLVDINALVMQRGLVAMGIITVIFGLIFIIINALVKKSILLPINNITEASIVLSKGDLDHEIHIERDGSEIGELANSFELLRRSLKVGHGAIKNNNPCQSAGLLTEASLGRRKLINQHY</sequence>